<keyword evidence="6" id="KW-0812">Transmembrane</keyword>
<dbReference type="InterPro" id="IPR017896">
    <property type="entry name" value="4Fe4S_Fe-S-bd"/>
</dbReference>
<dbReference type="Pfam" id="PF11982">
    <property type="entry name" value="DUF3483"/>
    <property type="match status" value="1"/>
</dbReference>
<keyword evidence="6" id="KW-0472">Membrane</keyword>
<evidence type="ECO:0000256" key="2">
    <source>
        <dbReference type="ARBA" id="ARBA00022723"/>
    </source>
</evidence>
<dbReference type="InterPro" id="IPR017900">
    <property type="entry name" value="4Fe4S_Fe_S_CS"/>
</dbReference>
<dbReference type="Gene3D" id="1.10.1060.10">
    <property type="entry name" value="Alpha-helical ferredoxin"/>
    <property type="match status" value="1"/>
</dbReference>
<dbReference type="FunFam" id="1.10.1060.10:FF:000014">
    <property type="entry name" value="DgcB, Dimethylglycine catabolism"/>
    <property type="match status" value="1"/>
</dbReference>
<evidence type="ECO:0000256" key="3">
    <source>
        <dbReference type="ARBA" id="ARBA00023002"/>
    </source>
</evidence>
<protein>
    <submittedName>
        <fullName evidence="8">(Fe-S)-binding protein</fullName>
    </submittedName>
</protein>
<dbReference type="GO" id="GO:0016491">
    <property type="term" value="F:oxidoreductase activity"/>
    <property type="evidence" value="ECO:0007669"/>
    <property type="project" value="UniProtKB-KW"/>
</dbReference>
<feature type="domain" description="4Fe-4S ferredoxin-type" evidence="7">
    <location>
        <begin position="323"/>
        <end position="355"/>
    </location>
</feature>
<dbReference type="Pfam" id="PF02754">
    <property type="entry name" value="CCG"/>
    <property type="match status" value="1"/>
</dbReference>
<evidence type="ECO:0000259" key="7">
    <source>
        <dbReference type="PROSITE" id="PS51379"/>
    </source>
</evidence>
<dbReference type="GO" id="GO:0051539">
    <property type="term" value="F:4 iron, 4 sulfur cluster binding"/>
    <property type="evidence" value="ECO:0007669"/>
    <property type="project" value="UniProtKB-KW"/>
</dbReference>
<evidence type="ECO:0000313" key="8">
    <source>
        <dbReference type="EMBL" id="NDY91765.1"/>
    </source>
</evidence>
<dbReference type="InterPro" id="IPR051460">
    <property type="entry name" value="HdrC_iron-sulfur_subunit"/>
</dbReference>
<sequence length="674" mass="71369">MDAVLSSSTWIWRDAITAVFWLAVAALVIGTARRAALWRTGRAATVAWSGLLAIPKRYFVDLHHVVAREPAVARAHVAVGGGAIACLLLVALNDGLRLRWPVLDMALVACAGVMLVGAVLMAQRRRQPQVAARVSRGPWQRLPWTLGLGAVGLLALAAAALWHDSIAPWWAALCVLALGVGAAELALGIGLAGPMKHAVAGLLHLGLHPRPERFGDQPVGPAAQRSASALQPVALGQDLPGAAKPADLPWNRLLSFDACVQCGKCEAACPAFAAGQPLNPKKLVQDLVSGMAGTGDAQYAGNPYPGREIGRHAGAPDQAVVPGLIEAETLWSCTTCRACVQACPMLIEHVDLVVDLRRHLTLVGGTVPNKGNEVLAALRETDTQGRYPLAARHHWASDLGLPVLDASPSTATRTEWLLLAGEAGFDLRGQKTLRALVSALKAGGVVPALLGALETDCGDVARRLGDEAGYQRLARQLIATLQAHPAAHLVTADPHLLHALRNEYPLLDEAWARRLASGQTRVWHHTELLADLLERGRLQPRPADGRTPPRVTLHDPCYLGRYNGQTEAPRRALKAIGIPIVEMERCGQNARCCGGGGGAPMTDIPGQRRIPDLRMDDARATGADVVAVACPQCTAMLEGVTGKRPEVLDVAELVARAVQAPGARPQTPAVEKQA</sequence>
<feature type="transmembrane region" description="Helical" evidence="6">
    <location>
        <begin position="169"/>
        <end position="192"/>
    </location>
</feature>
<comment type="caution">
    <text evidence="8">The sequence shown here is derived from an EMBL/GenBank/DDBJ whole genome shotgun (WGS) entry which is preliminary data.</text>
</comment>
<dbReference type="InterPro" id="IPR004017">
    <property type="entry name" value="Cys_rich_dom"/>
</dbReference>
<feature type="transmembrane region" description="Helical" evidence="6">
    <location>
        <begin position="98"/>
        <end position="121"/>
    </location>
</feature>
<dbReference type="InterPro" id="IPR021872">
    <property type="entry name" value="Csal_0991-like_N"/>
</dbReference>
<keyword evidence="3" id="KW-0560">Oxidoreductase</keyword>
<dbReference type="SUPFAM" id="SSF46548">
    <property type="entry name" value="alpha-helical ferredoxin"/>
    <property type="match status" value="1"/>
</dbReference>
<evidence type="ECO:0000256" key="5">
    <source>
        <dbReference type="ARBA" id="ARBA00023014"/>
    </source>
</evidence>
<feature type="transmembrane region" description="Helical" evidence="6">
    <location>
        <begin position="15"/>
        <end position="32"/>
    </location>
</feature>
<gene>
    <name evidence="8" type="ORF">G3A44_11260</name>
</gene>
<dbReference type="AlphaFoldDB" id="A0A7C9TL49"/>
<feature type="domain" description="4Fe-4S ferredoxin-type" evidence="7">
    <location>
        <begin position="250"/>
        <end position="280"/>
    </location>
</feature>
<keyword evidence="5" id="KW-0411">Iron-sulfur</keyword>
<keyword evidence="1" id="KW-0004">4Fe-4S</keyword>
<dbReference type="PROSITE" id="PS00198">
    <property type="entry name" value="4FE4S_FER_1"/>
    <property type="match status" value="1"/>
</dbReference>
<evidence type="ECO:0000313" key="9">
    <source>
        <dbReference type="Proteomes" id="UP000484255"/>
    </source>
</evidence>
<keyword evidence="4" id="KW-0408">Iron</keyword>
<dbReference type="InterPro" id="IPR009051">
    <property type="entry name" value="Helical_ferredxn"/>
</dbReference>
<reference evidence="8 9" key="1">
    <citation type="submission" date="2020-02" db="EMBL/GenBank/DDBJ databases">
        <title>Ideonella bacterium strain TBM-1.</title>
        <authorList>
            <person name="Chen W.-M."/>
        </authorList>
    </citation>
    <scope>NUCLEOTIDE SEQUENCE [LARGE SCALE GENOMIC DNA]</scope>
    <source>
        <strain evidence="8 9">TBM-1</strain>
    </source>
</reference>
<keyword evidence="6" id="KW-1133">Transmembrane helix</keyword>
<dbReference type="GO" id="GO:0005886">
    <property type="term" value="C:plasma membrane"/>
    <property type="evidence" value="ECO:0007669"/>
    <property type="project" value="TreeGrafter"/>
</dbReference>
<dbReference type="Pfam" id="PF13237">
    <property type="entry name" value="Fer4_10"/>
    <property type="match status" value="1"/>
</dbReference>
<dbReference type="Proteomes" id="UP000484255">
    <property type="component" value="Unassembled WGS sequence"/>
</dbReference>
<dbReference type="GO" id="GO:0046872">
    <property type="term" value="F:metal ion binding"/>
    <property type="evidence" value="ECO:0007669"/>
    <property type="project" value="UniProtKB-KW"/>
</dbReference>
<accession>A0A7C9TL49</accession>
<dbReference type="PROSITE" id="PS51379">
    <property type="entry name" value="4FE4S_FER_2"/>
    <property type="match status" value="2"/>
</dbReference>
<dbReference type="EMBL" id="JAAGOH010000012">
    <property type="protein sequence ID" value="NDY91765.1"/>
    <property type="molecule type" value="Genomic_DNA"/>
</dbReference>
<organism evidence="8 9">
    <name type="scientific">Ideonella livida</name>
    <dbReference type="NCBI Taxonomy" id="2707176"/>
    <lineage>
        <taxon>Bacteria</taxon>
        <taxon>Pseudomonadati</taxon>
        <taxon>Pseudomonadota</taxon>
        <taxon>Betaproteobacteria</taxon>
        <taxon>Burkholderiales</taxon>
        <taxon>Sphaerotilaceae</taxon>
        <taxon>Ideonella</taxon>
    </lineage>
</organism>
<dbReference type="PANTHER" id="PTHR43255">
    <property type="entry name" value="IRON-SULFUR-BINDING OXIDOREDUCTASE FADF-RELATED-RELATED"/>
    <property type="match status" value="1"/>
</dbReference>
<feature type="transmembrane region" description="Helical" evidence="6">
    <location>
        <begin position="142"/>
        <end position="163"/>
    </location>
</feature>
<name>A0A7C9TL49_9BURK</name>
<keyword evidence="2" id="KW-0479">Metal-binding</keyword>
<evidence type="ECO:0000256" key="6">
    <source>
        <dbReference type="SAM" id="Phobius"/>
    </source>
</evidence>
<dbReference type="RefSeq" id="WP_163457622.1">
    <property type="nucleotide sequence ID" value="NZ_JAAGOH010000012.1"/>
</dbReference>
<dbReference type="PANTHER" id="PTHR43255:SF1">
    <property type="entry name" value="IRON-SULFUR-BINDING OXIDOREDUCTASE FADF-RELATED"/>
    <property type="match status" value="1"/>
</dbReference>
<keyword evidence="9" id="KW-1185">Reference proteome</keyword>
<feature type="transmembrane region" description="Helical" evidence="6">
    <location>
        <begin position="71"/>
        <end position="92"/>
    </location>
</feature>
<evidence type="ECO:0000256" key="1">
    <source>
        <dbReference type="ARBA" id="ARBA00022485"/>
    </source>
</evidence>
<proteinExistence type="predicted"/>
<evidence type="ECO:0000256" key="4">
    <source>
        <dbReference type="ARBA" id="ARBA00023004"/>
    </source>
</evidence>